<proteinExistence type="predicted"/>
<comment type="caution">
    <text evidence="1">The sequence shown here is derived from an EMBL/GenBank/DDBJ whole genome shotgun (WGS) entry which is preliminary data.</text>
</comment>
<gene>
    <name evidence="1" type="ORF">O181_120604</name>
</gene>
<dbReference type="Proteomes" id="UP000765509">
    <property type="component" value="Unassembled WGS sequence"/>
</dbReference>
<reference evidence="1" key="1">
    <citation type="submission" date="2021-03" db="EMBL/GenBank/DDBJ databases">
        <title>Draft genome sequence of rust myrtle Austropuccinia psidii MF-1, a brazilian biotype.</title>
        <authorList>
            <person name="Quecine M.C."/>
            <person name="Pachon D.M.R."/>
            <person name="Bonatelli M.L."/>
            <person name="Correr F.H."/>
            <person name="Franceschini L.M."/>
            <person name="Leite T.F."/>
            <person name="Margarido G.R.A."/>
            <person name="Almeida C.A."/>
            <person name="Ferrarezi J.A."/>
            <person name="Labate C.A."/>
        </authorList>
    </citation>
    <scope>NUCLEOTIDE SEQUENCE</scope>
    <source>
        <strain evidence="1">MF-1</strain>
    </source>
</reference>
<evidence type="ECO:0000313" key="2">
    <source>
        <dbReference type="Proteomes" id="UP000765509"/>
    </source>
</evidence>
<protein>
    <submittedName>
        <fullName evidence="1">Uncharacterized protein</fullName>
    </submittedName>
</protein>
<accession>A0A9Q3KGZ2</accession>
<keyword evidence="2" id="KW-1185">Reference proteome</keyword>
<name>A0A9Q3KGZ2_9BASI</name>
<sequence>MSTRRCSSMRIYMCQHCSTQTHSSPEGDRKGVFFTPFQYKQHIKELKSAMAPKPLPNIPTSTLGYECLQILLDRIFPAHYSQLT</sequence>
<dbReference type="EMBL" id="AVOT02108631">
    <property type="protein sequence ID" value="MBW0580889.1"/>
    <property type="molecule type" value="Genomic_DNA"/>
</dbReference>
<evidence type="ECO:0000313" key="1">
    <source>
        <dbReference type="EMBL" id="MBW0580889.1"/>
    </source>
</evidence>
<organism evidence="1 2">
    <name type="scientific">Austropuccinia psidii MF-1</name>
    <dbReference type="NCBI Taxonomy" id="1389203"/>
    <lineage>
        <taxon>Eukaryota</taxon>
        <taxon>Fungi</taxon>
        <taxon>Dikarya</taxon>
        <taxon>Basidiomycota</taxon>
        <taxon>Pucciniomycotina</taxon>
        <taxon>Pucciniomycetes</taxon>
        <taxon>Pucciniales</taxon>
        <taxon>Sphaerophragmiaceae</taxon>
        <taxon>Austropuccinia</taxon>
    </lineage>
</organism>
<dbReference type="AlphaFoldDB" id="A0A9Q3KGZ2"/>